<feature type="domain" description="ABC transmembrane type-1" evidence="9">
    <location>
        <begin position="74"/>
        <end position="280"/>
    </location>
</feature>
<dbReference type="Pfam" id="PF00528">
    <property type="entry name" value="BPD_transp_1"/>
    <property type="match status" value="1"/>
</dbReference>
<evidence type="ECO:0000313" key="11">
    <source>
        <dbReference type="Proteomes" id="UP001165667"/>
    </source>
</evidence>
<dbReference type="EMBL" id="JAMOIM010000026">
    <property type="protein sequence ID" value="MCW6511452.1"/>
    <property type="molecule type" value="Genomic_DNA"/>
</dbReference>
<feature type="transmembrane region" description="Helical" evidence="8">
    <location>
        <begin position="111"/>
        <end position="133"/>
    </location>
</feature>
<dbReference type="GO" id="GO:0005886">
    <property type="term" value="C:plasma membrane"/>
    <property type="evidence" value="ECO:0007669"/>
    <property type="project" value="UniProtKB-SubCell"/>
</dbReference>
<evidence type="ECO:0000256" key="5">
    <source>
        <dbReference type="ARBA" id="ARBA00022692"/>
    </source>
</evidence>
<dbReference type="GO" id="GO:0055085">
    <property type="term" value="P:transmembrane transport"/>
    <property type="evidence" value="ECO:0007669"/>
    <property type="project" value="InterPro"/>
</dbReference>
<keyword evidence="6 8" id="KW-1133">Transmembrane helix</keyword>
<proteinExistence type="inferred from homology"/>
<organism evidence="10 11">
    <name type="scientific">Lichenifustis flavocetrariae</name>
    <dbReference type="NCBI Taxonomy" id="2949735"/>
    <lineage>
        <taxon>Bacteria</taxon>
        <taxon>Pseudomonadati</taxon>
        <taxon>Pseudomonadota</taxon>
        <taxon>Alphaproteobacteria</taxon>
        <taxon>Hyphomicrobiales</taxon>
        <taxon>Lichenihabitantaceae</taxon>
        <taxon>Lichenifustis</taxon>
    </lineage>
</organism>
<sequence length="293" mass="32967">MSSALTRFGRLGLAYIFTATGLWLLVLMLLPLIVTIDYAFRPFLPPVDWGGPNDRYTFDNFAVVLLNKFNQTIFLKTIWASVLVTVLSLAACYPVAYTLAREKRSGRARWLAIALIIPFLVNELLRAFAWQLLLSYKGLFNQVLMSLGFISEPFDFINKNVGVIVGLVYTYLLFMILPLYTALESLDPNLVDAARDLGAPWWRIHWDVVLPHAKPGLANGCIVTFMLAAGSFAVPQLLGGTGSLWFTQLIYNQFNAINWNMGAAYAFCLVILCLVFIVIVMWLLRVRLSDIAR</sequence>
<dbReference type="PANTHER" id="PTHR42929:SF1">
    <property type="entry name" value="INNER MEMBRANE ABC TRANSPORTER PERMEASE PROTEIN YDCU-RELATED"/>
    <property type="match status" value="1"/>
</dbReference>
<dbReference type="PANTHER" id="PTHR42929">
    <property type="entry name" value="INNER MEMBRANE ABC TRANSPORTER PERMEASE PROTEIN YDCU-RELATED-RELATED"/>
    <property type="match status" value="1"/>
</dbReference>
<evidence type="ECO:0000256" key="7">
    <source>
        <dbReference type="ARBA" id="ARBA00023136"/>
    </source>
</evidence>
<feature type="transmembrane region" description="Helical" evidence="8">
    <location>
        <begin position="12"/>
        <end position="36"/>
    </location>
</feature>
<dbReference type="CDD" id="cd06261">
    <property type="entry name" value="TM_PBP2"/>
    <property type="match status" value="1"/>
</dbReference>
<keyword evidence="7 8" id="KW-0472">Membrane</keyword>
<dbReference type="Gene3D" id="1.10.3720.10">
    <property type="entry name" value="MetI-like"/>
    <property type="match status" value="1"/>
</dbReference>
<feature type="transmembrane region" description="Helical" evidence="8">
    <location>
        <begin position="164"/>
        <end position="183"/>
    </location>
</feature>
<evidence type="ECO:0000256" key="1">
    <source>
        <dbReference type="ARBA" id="ARBA00004651"/>
    </source>
</evidence>
<protein>
    <submittedName>
        <fullName evidence="10">ABC transporter permease</fullName>
    </submittedName>
</protein>
<keyword evidence="5 8" id="KW-0812">Transmembrane</keyword>
<dbReference type="InterPro" id="IPR000515">
    <property type="entry name" value="MetI-like"/>
</dbReference>
<evidence type="ECO:0000259" key="9">
    <source>
        <dbReference type="PROSITE" id="PS50928"/>
    </source>
</evidence>
<dbReference type="Proteomes" id="UP001165667">
    <property type="component" value="Unassembled WGS sequence"/>
</dbReference>
<evidence type="ECO:0000256" key="6">
    <source>
        <dbReference type="ARBA" id="ARBA00022989"/>
    </source>
</evidence>
<gene>
    <name evidence="10" type="ORF">M8523_26055</name>
</gene>
<dbReference type="RefSeq" id="WP_282587829.1">
    <property type="nucleotide sequence ID" value="NZ_JAMOIM010000026.1"/>
</dbReference>
<comment type="similarity">
    <text evidence="2">Belongs to the binding-protein-dependent transport system permease family. CysTW subfamily.</text>
</comment>
<keyword evidence="4" id="KW-1003">Cell membrane</keyword>
<keyword evidence="3 8" id="KW-0813">Transport</keyword>
<comment type="subcellular location">
    <subcellularLocation>
        <location evidence="1 8">Cell membrane</location>
        <topology evidence="1 8">Multi-pass membrane protein</topology>
    </subcellularLocation>
</comment>
<name>A0AA41Z1V5_9HYPH</name>
<evidence type="ECO:0000256" key="2">
    <source>
        <dbReference type="ARBA" id="ARBA00007069"/>
    </source>
</evidence>
<dbReference type="PROSITE" id="PS50928">
    <property type="entry name" value="ABC_TM1"/>
    <property type="match status" value="1"/>
</dbReference>
<dbReference type="InterPro" id="IPR035906">
    <property type="entry name" value="MetI-like_sf"/>
</dbReference>
<comment type="caution">
    <text evidence="10">The sequence shown here is derived from an EMBL/GenBank/DDBJ whole genome shotgun (WGS) entry which is preliminary data.</text>
</comment>
<evidence type="ECO:0000256" key="3">
    <source>
        <dbReference type="ARBA" id="ARBA00022448"/>
    </source>
</evidence>
<keyword evidence="11" id="KW-1185">Reference proteome</keyword>
<dbReference type="AlphaFoldDB" id="A0AA41Z1V5"/>
<evidence type="ECO:0000256" key="4">
    <source>
        <dbReference type="ARBA" id="ARBA00022475"/>
    </source>
</evidence>
<dbReference type="SUPFAM" id="SSF161098">
    <property type="entry name" value="MetI-like"/>
    <property type="match status" value="1"/>
</dbReference>
<evidence type="ECO:0000256" key="8">
    <source>
        <dbReference type="RuleBase" id="RU363032"/>
    </source>
</evidence>
<reference evidence="10" key="1">
    <citation type="submission" date="2022-05" db="EMBL/GenBank/DDBJ databases">
        <authorList>
            <person name="Pankratov T."/>
        </authorList>
    </citation>
    <scope>NUCLEOTIDE SEQUENCE</scope>
    <source>
        <strain evidence="10">BP6-180914</strain>
    </source>
</reference>
<evidence type="ECO:0000313" key="10">
    <source>
        <dbReference type="EMBL" id="MCW6511452.1"/>
    </source>
</evidence>
<feature type="transmembrane region" description="Helical" evidence="8">
    <location>
        <begin position="78"/>
        <end position="99"/>
    </location>
</feature>
<feature type="transmembrane region" description="Helical" evidence="8">
    <location>
        <begin position="263"/>
        <end position="284"/>
    </location>
</feature>
<accession>A0AA41Z1V5</accession>